<keyword evidence="5 6" id="KW-0804">Transcription</keyword>
<dbReference type="InterPro" id="IPR039425">
    <property type="entry name" value="RNA_pol_sigma-70-like"/>
</dbReference>
<proteinExistence type="inferred from homology"/>
<dbReference type="GO" id="GO:0000428">
    <property type="term" value="C:DNA-directed RNA polymerase complex"/>
    <property type="evidence" value="ECO:0007669"/>
    <property type="project" value="UniProtKB-KW"/>
</dbReference>
<dbReference type="InterPro" id="IPR007627">
    <property type="entry name" value="RNA_pol_sigma70_r2"/>
</dbReference>
<evidence type="ECO:0000256" key="2">
    <source>
        <dbReference type="ARBA" id="ARBA00023015"/>
    </source>
</evidence>
<dbReference type="InterPro" id="IPR013324">
    <property type="entry name" value="RNA_pol_sigma_r3/r4-like"/>
</dbReference>
<evidence type="ECO:0000313" key="10">
    <source>
        <dbReference type="Proteomes" id="UP000334990"/>
    </source>
</evidence>
<evidence type="ECO:0000313" key="9">
    <source>
        <dbReference type="EMBL" id="GER99281.1"/>
    </source>
</evidence>
<dbReference type="InterPro" id="IPR013249">
    <property type="entry name" value="RNA_pol_sigma70_r4_t2"/>
</dbReference>
<dbReference type="GO" id="GO:0003677">
    <property type="term" value="F:DNA binding"/>
    <property type="evidence" value="ECO:0007669"/>
    <property type="project" value="UniProtKB-KW"/>
</dbReference>
<keyword evidence="3 6" id="KW-0731">Sigma factor</keyword>
<accession>A0A5M3VUC1</accession>
<dbReference type="Proteomes" id="UP000334990">
    <property type="component" value="Unassembled WGS sequence"/>
</dbReference>
<dbReference type="PANTHER" id="PTHR43133">
    <property type="entry name" value="RNA POLYMERASE ECF-TYPE SIGMA FACTO"/>
    <property type="match status" value="1"/>
</dbReference>
<feature type="domain" description="RNA polymerase sigma-70 region 2" evidence="7">
    <location>
        <begin position="14"/>
        <end position="77"/>
    </location>
</feature>
<protein>
    <recommendedName>
        <fullName evidence="6">RNA polymerase sigma factor</fullName>
    </recommendedName>
</protein>
<keyword evidence="9" id="KW-0240">DNA-directed RNA polymerase</keyword>
<comment type="similarity">
    <text evidence="1 6">Belongs to the sigma-70 factor family. ECF subfamily.</text>
</comment>
<dbReference type="GO" id="GO:0016987">
    <property type="term" value="F:sigma factor activity"/>
    <property type="evidence" value="ECO:0007669"/>
    <property type="project" value="UniProtKB-KW"/>
</dbReference>
<dbReference type="AlphaFoldDB" id="A0A5M3VUC1"/>
<dbReference type="Gene3D" id="1.10.1740.10">
    <property type="match status" value="1"/>
</dbReference>
<evidence type="ECO:0000256" key="3">
    <source>
        <dbReference type="ARBA" id="ARBA00023082"/>
    </source>
</evidence>
<comment type="caution">
    <text evidence="9">The sequence shown here is derived from an EMBL/GenBank/DDBJ whole genome shotgun (WGS) entry which is preliminary data.</text>
</comment>
<dbReference type="CDD" id="cd06171">
    <property type="entry name" value="Sigma70_r4"/>
    <property type="match status" value="1"/>
</dbReference>
<dbReference type="PANTHER" id="PTHR43133:SF50">
    <property type="entry name" value="ECF RNA POLYMERASE SIGMA FACTOR SIGM"/>
    <property type="match status" value="1"/>
</dbReference>
<dbReference type="NCBIfam" id="TIGR02937">
    <property type="entry name" value="sigma70-ECF"/>
    <property type="match status" value="1"/>
</dbReference>
<evidence type="ECO:0000259" key="8">
    <source>
        <dbReference type="Pfam" id="PF08281"/>
    </source>
</evidence>
<dbReference type="Pfam" id="PF04542">
    <property type="entry name" value="Sigma70_r2"/>
    <property type="match status" value="1"/>
</dbReference>
<dbReference type="NCBIfam" id="TIGR02983">
    <property type="entry name" value="SigE-fam_strep"/>
    <property type="match status" value="1"/>
</dbReference>
<dbReference type="InterPro" id="IPR000838">
    <property type="entry name" value="RNA_pol_sigma70_ECF_CS"/>
</dbReference>
<evidence type="ECO:0000256" key="5">
    <source>
        <dbReference type="ARBA" id="ARBA00023163"/>
    </source>
</evidence>
<dbReference type="PROSITE" id="PS01063">
    <property type="entry name" value="SIGMA70_ECF"/>
    <property type="match status" value="1"/>
</dbReference>
<dbReference type="GO" id="GO:0006950">
    <property type="term" value="P:response to stress"/>
    <property type="evidence" value="ECO:0007669"/>
    <property type="project" value="UniProtKB-ARBA"/>
</dbReference>
<dbReference type="InterPro" id="IPR013325">
    <property type="entry name" value="RNA_pol_sigma_r2"/>
</dbReference>
<dbReference type="InterPro" id="IPR014325">
    <property type="entry name" value="RNA_pol_sigma-E_actinobac"/>
</dbReference>
<dbReference type="Pfam" id="PF08281">
    <property type="entry name" value="Sigma70_r4_2"/>
    <property type="match status" value="1"/>
</dbReference>
<evidence type="ECO:0000256" key="6">
    <source>
        <dbReference type="RuleBase" id="RU000716"/>
    </source>
</evidence>
<evidence type="ECO:0000256" key="4">
    <source>
        <dbReference type="ARBA" id="ARBA00023125"/>
    </source>
</evidence>
<dbReference type="InterPro" id="IPR014284">
    <property type="entry name" value="RNA_pol_sigma-70_dom"/>
</dbReference>
<dbReference type="SUPFAM" id="SSF88946">
    <property type="entry name" value="Sigma2 domain of RNA polymerase sigma factors"/>
    <property type="match status" value="1"/>
</dbReference>
<dbReference type="GO" id="GO:0006352">
    <property type="term" value="P:DNA-templated transcription initiation"/>
    <property type="evidence" value="ECO:0007669"/>
    <property type="project" value="InterPro"/>
</dbReference>
<organism evidence="9 10">
    <name type="scientific">Acrocarpospora corrugata</name>
    <dbReference type="NCBI Taxonomy" id="35763"/>
    <lineage>
        <taxon>Bacteria</taxon>
        <taxon>Bacillati</taxon>
        <taxon>Actinomycetota</taxon>
        <taxon>Actinomycetes</taxon>
        <taxon>Streptosporangiales</taxon>
        <taxon>Streptosporangiaceae</taxon>
        <taxon>Acrocarpospora</taxon>
    </lineage>
</organism>
<dbReference type="InterPro" id="IPR036388">
    <property type="entry name" value="WH-like_DNA-bd_sf"/>
</dbReference>
<name>A0A5M3VUC1_9ACTN</name>
<sequence>MDEPVGFREFVAERIDRLTRVAFLLTGDHHLAEDLVQATLIRVWRKWKQASGSRFADAYLNRILVTTYLSWRRRRWWGEIPTSFDDHDVAGVTDGLEQALAADDFRRRLAVLPRHQRAVVVLRYYLDLSERETAELLGCTVGTVKSQNHKALARLRSHISRVPE</sequence>
<evidence type="ECO:0000259" key="7">
    <source>
        <dbReference type="Pfam" id="PF04542"/>
    </source>
</evidence>
<gene>
    <name evidence="9" type="ORF">Acor_13450</name>
</gene>
<dbReference type="OrthoDB" id="2046835at2"/>
<feature type="domain" description="RNA polymerase sigma factor 70 region 4 type 2" evidence="8">
    <location>
        <begin position="104"/>
        <end position="155"/>
    </location>
</feature>
<keyword evidence="2 6" id="KW-0805">Transcription regulation</keyword>
<keyword evidence="10" id="KW-1185">Reference proteome</keyword>
<dbReference type="SUPFAM" id="SSF88659">
    <property type="entry name" value="Sigma3 and sigma4 domains of RNA polymerase sigma factors"/>
    <property type="match status" value="1"/>
</dbReference>
<keyword evidence="4 6" id="KW-0238">DNA-binding</keyword>
<reference evidence="9 10" key="1">
    <citation type="submission" date="2019-10" db="EMBL/GenBank/DDBJ databases">
        <title>Whole genome shotgun sequence of Acrocarpospora corrugata NBRC 13972.</title>
        <authorList>
            <person name="Ichikawa N."/>
            <person name="Kimura A."/>
            <person name="Kitahashi Y."/>
            <person name="Komaki H."/>
            <person name="Oguchi A."/>
        </authorList>
    </citation>
    <scope>NUCLEOTIDE SEQUENCE [LARGE SCALE GENOMIC DNA]</scope>
    <source>
        <strain evidence="9 10">NBRC 13972</strain>
    </source>
</reference>
<evidence type="ECO:0000256" key="1">
    <source>
        <dbReference type="ARBA" id="ARBA00010641"/>
    </source>
</evidence>
<dbReference type="EMBL" id="BLAD01000039">
    <property type="protein sequence ID" value="GER99281.1"/>
    <property type="molecule type" value="Genomic_DNA"/>
</dbReference>
<dbReference type="Gene3D" id="1.10.10.10">
    <property type="entry name" value="Winged helix-like DNA-binding domain superfamily/Winged helix DNA-binding domain"/>
    <property type="match status" value="1"/>
</dbReference>